<evidence type="ECO:0000313" key="2">
    <source>
        <dbReference type="Proteomes" id="UP000578622"/>
    </source>
</evidence>
<dbReference type="EMBL" id="JACGXG010000006">
    <property type="protein sequence ID" value="MBA8852960.1"/>
    <property type="molecule type" value="Genomic_DNA"/>
</dbReference>
<gene>
    <name evidence="1" type="ORF">FHW20_003933</name>
</gene>
<proteinExistence type="predicted"/>
<comment type="caution">
    <text evidence="1">The sequence shown here is derived from an EMBL/GenBank/DDBJ whole genome shotgun (WGS) entry which is preliminary data.</text>
</comment>
<dbReference type="Proteomes" id="UP000578622">
    <property type="component" value="Unassembled WGS sequence"/>
</dbReference>
<organism evidence="1 2">
    <name type="scientific">Brucella intermedia</name>
    <dbReference type="NCBI Taxonomy" id="94625"/>
    <lineage>
        <taxon>Bacteria</taxon>
        <taxon>Pseudomonadati</taxon>
        <taxon>Pseudomonadota</taxon>
        <taxon>Alphaproteobacteria</taxon>
        <taxon>Hyphomicrobiales</taxon>
        <taxon>Brucellaceae</taxon>
        <taxon>Brucella/Ochrobactrum group</taxon>
        <taxon>Brucella</taxon>
    </lineage>
</organism>
<accession>A0ABR6AU21</accession>
<name>A0ABR6AU21_9HYPH</name>
<evidence type="ECO:0000313" key="1">
    <source>
        <dbReference type="EMBL" id="MBA8852960.1"/>
    </source>
</evidence>
<protein>
    <submittedName>
        <fullName evidence="1">Uncharacterized protein</fullName>
    </submittedName>
</protein>
<keyword evidence="2" id="KW-1185">Reference proteome</keyword>
<reference evidence="1 2" key="1">
    <citation type="submission" date="2020-07" db="EMBL/GenBank/DDBJ databases">
        <title>Genomic Encyclopedia of Type Strains, Phase IV (KMG-V): Genome sequencing to study the core and pangenomes of soil and plant-associated prokaryotes.</title>
        <authorList>
            <person name="Whitman W."/>
        </authorList>
    </citation>
    <scope>NUCLEOTIDE SEQUENCE [LARGE SCALE GENOMIC DNA]</scope>
    <source>
        <strain evidence="1 2">RH4WT92</strain>
    </source>
</reference>
<sequence>MFGFLFTVKFRVFLCSFWFLSGTVFEPEAFISGFQYVAVMGEPVEQCSRHFGVSKHACPFTEAEIGGDYDTRALVKFAEQVE</sequence>